<dbReference type="AlphaFoldDB" id="A0AAP9NJD6"/>
<organism evidence="3 4">
    <name type="scientific">Vreelandella titanicae</name>
    <dbReference type="NCBI Taxonomy" id="664683"/>
    <lineage>
        <taxon>Bacteria</taxon>
        <taxon>Pseudomonadati</taxon>
        <taxon>Pseudomonadota</taxon>
        <taxon>Gammaproteobacteria</taxon>
        <taxon>Oceanospirillales</taxon>
        <taxon>Halomonadaceae</taxon>
        <taxon>Vreelandella</taxon>
    </lineage>
</organism>
<dbReference type="GO" id="GO:0102318">
    <property type="term" value="F:2-deoxystreptamine glucosyltransferase activity"/>
    <property type="evidence" value="ECO:0007669"/>
    <property type="project" value="UniProtKB-EC"/>
</dbReference>
<keyword evidence="4" id="KW-1185">Reference proteome</keyword>
<gene>
    <name evidence="3" type="ORF">FX987_00560</name>
</gene>
<accession>A0AAP9NJD6</accession>
<dbReference type="Proteomes" id="UP000509761">
    <property type="component" value="Chromosome"/>
</dbReference>
<dbReference type="Pfam" id="PF00534">
    <property type="entry name" value="Glycos_transf_1"/>
    <property type="match status" value="1"/>
</dbReference>
<dbReference type="EMBL" id="CP054580">
    <property type="protein sequence ID" value="QKS22809.1"/>
    <property type="molecule type" value="Genomic_DNA"/>
</dbReference>
<name>A0AAP9NJD6_9GAMM</name>
<dbReference type="InterPro" id="IPR001296">
    <property type="entry name" value="Glyco_trans_1"/>
</dbReference>
<keyword evidence="3" id="KW-0328">Glycosyltransferase</keyword>
<dbReference type="PANTHER" id="PTHR45947">
    <property type="entry name" value="SULFOQUINOVOSYL TRANSFERASE SQD2"/>
    <property type="match status" value="1"/>
</dbReference>
<dbReference type="Pfam" id="PF13579">
    <property type="entry name" value="Glyco_trans_4_4"/>
    <property type="match status" value="2"/>
</dbReference>
<dbReference type="Pfam" id="PF13692">
    <property type="entry name" value="Glyco_trans_1_4"/>
    <property type="match status" value="1"/>
</dbReference>
<dbReference type="Gene3D" id="3.40.50.2000">
    <property type="entry name" value="Glycogen Phosphorylase B"/>
    <property type="match status" value="4"/>
</dbReference>
<dbReference type="CDD" id="cd03794">
    <property type="entry name" value="GT4_WbuB-like"/>
    <property type="match status" value="1"/>
</dbReference>
<dbReference type="InterPro" id="IPR050194">
    <property type="entry name" value="Glycosyltransferase_grp1"/>
</dbReference>
<sequence>MDELVKYSLELAEVPAGKIEAPIANRVAYVVSHGQSYASNGYAIRTQGVAKGLNENGFETLCFVRPGRPWEFDKDSKIGHEKVVDGVRYIHTKLINNSPLGSKEHLEESVSYFVELFEIYRPSQVVAASNWIIGLPAWIAAFKLNLPFINEVRGFWELSKDAREPGYQNTEDFKKELLRDIFVAQRASGLITLNARMKDELVKRGVRSEVIKIVPNSVQKLPIVSKVKNNTIKFDQEDKVVGYVGSFFRYEGIELLEKACEELIGEGYPIKLLLVGNDSHVESNKLWLNNVGRVPHDKISTYFDLMDLVVIPRLENKVTRLVTPLKLVEALSYDKKVLVADCVPKEEVLNLNNVRDFKAGDLISLKEKILSGLDERKVFKNRNVPIFKDSVEPLVSLLDAKKHVHDEKLLSETFFLAQESCNFYLHGPHEFVKSRLDGNDKEKYVSASRFFKDYGLYDISLNILESAPASLQNDTTILKARFWLCKKKFLFEECHNIVKKLKSSKKIKKTEIDKLKKYYGCSSFLQLFDNISKSKEKYISGKVEGRVCYLLHNSLPYSSGGYATRADGVAQGLKNSGHEVIIITRPGFPVDIKPELKGTNFDLSENISGIEYQRILTPDRKSSAGVDYIQKSSLELEVRFRELKPEVVIAASNHITAIPALIAAKKLGIPFIYEVRGFWEVTRVSREPEYSYTSNYHLMVLYEALTAKHSDHVFTLTEPMREELVERGVDGSKITLLPNSCDPTRFTPRDRDLDLASTLNIPSKVPVIGYIGSFVIYEGLEHLAEACSLLKKKGIEFRLLIVGNENTSGNDRGPITQEILGVAKEGEFSDWLIMPGRVPHDKVESYYSLIDIAPFPRKPWPVCEMVSPMKPLEALAMEKAVIVSSVRALVEMVKEGDTGLVFNKGSIESLAEQLELLISNPELRQKLGENGRRWVESERTWNFTSSTASSLIKKLF</sequence>
<keyword evidence="3" id="KW-0808">Transferase</keyword>
<evidence type="ECO:0000313" key="3">
    <source>
        <dbReference type="EMBL" id="QKS22809.1"/>
    </source>
</evidence>
<dbReference type="EC" id="2.4.1.284" evidence="3"/>
<evidence type="ECO:0000259" key="2">
    <source>
        <dbReference type="Pfam" id="PF13579"/>
    </source>
</evidence>
<dbReference type="PANTHER" id="PTHR45947:SF3">
    <property type="entry name" value="SULFOQUINOVOSYL TRANSFERASE SQD2"/>
    <property type="match status" value="1"/>
</dbReference>
<feature type="domain" description="Glycosyl transferase family 1" evidence="1">
    <location>
        <begin position="759"/>
        <end position="934"/>
    </location>
</feature>
<feature type="domain" description="Glycosyltransferase subfamily 4-like N-terminal" evidence="2">
    <location>
        <begin position="560"/>
        <end position="739"/>
    </location>
</feature>
<reference evidence="3 4" key="1">
    <citation type="submission" date="2019-12" db="EMBL/GenBank/DDBJ databases">
        <title>Genome sequencing and assembly of endphytes of Porphyra tenera.</title>
        <authorList>
            <person name="Park J.M."/>
            <person name="Shin R."/>
            <person name="Jo S.H."/>
        </authorList>
    </citation>
    <scope>NUCLEOTIDE SEQUENCE [LARGE SCALE GENOMIC DNA]</scope>
    <source>
        <strain evidence="3 4">GPM3</strain>
    </source>
</reference>
<dbReference type="SUPFAM" id="SSF53756">
    <property type="entry name" value="UDP-Glycosyltransferase/glycogen phosphorylase"/>
    <property type="match status" value="2"/>
</dbReference>
<feature type="domain" description="Glycosyltransferase subfamily 4-like N-terminal" evidence="2">
    <location>
        <begin position="40"/>
        <end position="216"/>
    </location>
</feature>
<dbReference type="RefSeq" id="WP_174788105.1">
    <property type="nucleotide sequence ID" value="NZ_CP054580.1"/>
</dbReference>
<proteinExistence type="predicted"/>
<protein>
    <submittedName>
        <fullName evidence="3">2-deoxystreptamine glucosyltransferase</fullName>
        <ecNumber evidence="3">2.4.1.284</ecNumber>
    </submittedName>
</protein>
<evidence type="ECO:0000259" key="1">
    <source>
        <dbReference type="Pfam" id="PF00534"/>
    </source>
</evidence>
<dbReference type="InterPro" id="IPR028098">
    <property type="entry name" value="Glyco_trans_4-like_N"/>
</dbReference>
<evidence type="ECO:0000313" key="4">
    <source>
        <dbReference type="Proteomes" id="UP000509761"/>
    </source>
</evidence>